<dbReference type="InterPro" id="IPR050472">
    <property type="entry name" value="Anth_synth/Amidotransfase"/>
</dbReference>
<dbReference type="InterPro" id="IPR006221">
    <property type="entry name" value="TrpG/PapA_dom"/>
</dbReference>
<dbReference type="GO" id="GO:0005829">
    <property type="term" value="C:cytosol"/>
    <property type="evidence" value="ECO:0007669"/>
    <property type="project" value="TreeGrafter"/>
</dbReference>
<dbReference type="NCBIfam" id="TIGR00566">
    <property type="entry name" value="trpG_papA"/>
    <property type="match status" value="1"/>
</dbReference>
<protein>
    <submittedName>
        <fullName evidence="6">Unannotated protein</fullName>
    </submittedName>
</protein>
<dbReference type="PRINTS" id="PR00096">
    <property type="entry name" value="GATASE"/>
</dbReference>
<proteinExistence type="predicted"/>
<sequence>MSSYQILVVDNFDSFVYNIVQYLEELGAHCSVMKNDEITLESIATFDGVLISPGPGSPESAGASIEVILECARLQKPMLGVCLGLQTLAVAYGGEVDQAPELLHGRTSEIFHRSSALFNGIPSPFKATRYHSLAVTRVPDELEITAETADGVVMALVHRSLPLASVQFHPEAILSEYGHHLFKNWLATIK</sequence>
<evidence type="ECO:0000313" key="5">
    <source>
        <dbReference type="EMBL" id="CAB4908503.1"/>
    </source>
</evidence>
<reference evidence="6" key="1">
    <citation type="submission" date="2020-05" db="EMBL/GenBank/DDBJ databases">
        <authorList>
            <person name="Chiriac C."/>
            <person name="Salcher M."/>
            <person name="Ghai R."/>
            <person name="Kavagutti S V."/>
        </authorList>
    </citation>
    <scope>NUCLEOTIDE SEQUENCE</scope>
</reference>
<evidence type="ECO:0000313" key="3">
    <source>
        <dbReference type="EMBL" id="CAB4715656.1"/>
    </source>
</evidence>
<dbReference type="InterPro" id="IPR029062">
    <property type="entry name" value="Class_I_gatase-like"/>
</dbReference>
<dbReference type="InterPro" id="IPR017926">
    <property type="entry name" value="GATASE"/>
</dbReference>
<dbReference type="CDD" id="cd01743">
    <property type="entry name" value="GATase1_Anthranilate_Synthase"/>
    <property type="match status" value="1"/>
</dbReference>
<dbReference type="Gene3D" id="3.40.50.880">
    <property type="match status" value="1"/>
</dbReference>
<accession>A0A6J7SK14</accession>
<evidence type="ECO:0000259" key="2">
    <source>
        <dbReference type="Pfam" id="PF00117"/>
    </source>
</evidence>
<keyword evidence="1" id="KW-0315">Glutamine amidotransferase</keyword>
<dbReference type="PRINTS" id="PR00097">
    <property type="entry name" value="ANTSNTHASEII"/>
</dbReference>
<dbReference type="FunFam" id="3.40.50.880:FF:000003">
    <property type="entry name" value="Anthranilate synthase component II"/>
    <property type="match status" value="1"/>
</dbReference>
<dbReference type="GO" id="GO:0004049">
    <property type="term" value="F:anthranilate synthase activity"/>
    <property type="evidence" value="ECO:0007669"/>
    <property type="project" value="TreeGrafter"/>
</dbReference>
<dbReference type="AlphaFoldDB" id="A0A6J7SK14"/>
<dbReference type="EMBL" id="CAEZXW010000129">
    <property type="protein sequence ID" value="CAB4715656.1"/>
    <property type="molecule type" value="Genomic_DNA"/>
</dbReference>
<dbReference type="PANTHER" id="PTHR43418">
    <property type="entry name" value="MULTIFUNCTIONAL TRYPTOPHAN BIOSYNTHESIS PROTEIN-RELATED"/>
    <property type="match status" value="1"/>
</dbReference>
<dbReference type="GO" id="GO:0000162">
    <property type="term" value="P:L-tryptophan biosynthetic process"/>
    <property type="evidence" value="ECO:0007669"/>
    <property type="project" value="TreeGrafter"/>
</dbReference>
<name>A0A6J7SK14_9ZZZZ</name>
<dbReference type="PANTHER" id="PTHR43418:SF4">
    <property type="entry name" value="MULTIFUNCTIONAL TRYPTOPHAN BIOSYNTHESIS PROTEIN"/>
    <property type="match status" value="1"/>
</dbReference>
<feature type="domain" description="Glutamine amidotransferase" evidence="2">
    <location>
        <begin position="7"/>
        <end position="186"/>
    </location>
</feature>
<dbReference type="SUPFAM" id="SSF52317">
    <property type="entry name" value="Class I glutamine amidotransferase-like"/>
    <property type="match status" value="1"/>
</dbReference>
<dbReference type="EMBL" id="CAFBMD010000156">
    <property type="protein sequence ID" value="CAB4908503.1"/>
    <property type="molecule type" value="Genomic_DNA"/>
</dbReference>
<evidence type="ECO:0000313" key="6">
    <source>
        <dbReference type="EMBL" id="CAB5041341.1"/>
    </source>
</evidence>
<dbReference type="Pfam" id="PF00117">
    <property type="entry name" value="GATase"/>
    <property type="match status" value="1"/>
</dbReference>
<evidence type="ECO:0000313" key="4">
    <source>
        <dbReference type="EMBL" id="CAB4781653.1"/>
    </source>
</evidence>
<dbReference type="PRINTS" id="PR00099">
    <property type="entry name" value="CPSGATASE"/>
</dbReference>
<gene>
    <name evidence="3" type="ORF">UFOPK2593_01391</name>
    <name evidence="4" type="ORF">UFOPK2894_01249</name>
    <name evidence="5" type="ORF">UFOPK3492_01346</name>
    <name evidence="6" type="ORF">UFOPK4234_01273</name>
</gene>
<organism evidence="6">
    <name type="scientific">freshwater metagenome</name>
    <dbReference type="NCBI Taxonomy" id="449393"/>
    <lineage>
        <taxon>unclassified sequences</taxon>
        <taxon>metagenomes</taxon>
        <taxon>ecological metagenomes</taxon>
    </lineage>
</organism>
<dbReference type="EMBL" id="CAEZZQ010000088">
    <property type="protein sequence ID" value="CAB4781653.1"/>
    <property type="molecule type" value="Genomic_DNA"/>
</dbReference>
<evidence type="ECO:0000256" key="1">
    <source>
        <dbReference type="ARBA" id="ARBA00022962"/>
    </source>
</evidence>
<dbReference type="PROSITE" id="PS51273">
    <property type="entry name" value="GATASE_TYPE_1"/>
    <property type="match status" value="1"/>
</dbReference>
<dbReference type="EMBL" id="CAFBQA010000085">
    <property type="protein sequence ID" value="CAB5041341.1"/>
    <property type="molecule type" value="Genomic_DNA"/>
</dbReference>